<name>A0AAV5G786_9BASI</name>
<dbReference type="Proteomes" id="UP001342314">
    <property type="component" value="Unassembled WGS sequence"/>
</dbReference>
<dbReference type="GO" id="GO:0005524">
    <property type="term" value="F:ATP binding"/>
    <property type="evidence" value="ECO:0007669"/>
    <property type="project" value="UniProtKB-KW"/>
</dbReference>
<evidence type="ECO:0000256" key="7">
    <source>
        <dbReference type="ARBA" id="ARBA00022840"/>
    </source>
</evidence>
<dbReference type="PANTHER" id="PTHR14456">
    <property type="entry name" value="INOSITOL POLYPHOSPHATE KINASE 1"/>
    <property type="match status" value="1"/>
</dbReference>
<dbReference type="GO" id="GO:0035299">
    <property type="term" value="F:inositol-1,3,4,5,6-pentakisphosphate 2-kinase activity"/>
    <property type="evidence" value="ECO:0007669"/>
    <property type="project" value="UniProtKB-EC"/>
</dbReference>
<keyword evidence="10" id="KW-1185">Reference proteome</keyword>
<comment type="catalytic activity">
    <reaction evidence="1 8">
        <text>1D-myo-inositol 1,3,4,5,6-pentakisphosphate + ATP = 1D-myo-inositol hexakisphosphate + ADP + H(+)</text>
        <dbReference type="Rhea" id="RHEA:20313"/>
        <dbReference type="ChEBI" id="CHEBI:15378"/>
        <dbReference type="ChEBI" id="CHEBI:30616"/>
        <dbReference type="ChEBI" id="CHEBI:57733"/>
        <dbReference type="ChEBI" id="CHEBI:58130"/>
        <dbReference type="ChEBI" id="CHEBI:456216"/>
        <dbReference type="EC" id="2.7.1.158"/>
    </reaction>
</comment>
<dbReference type="EC" id="2.7.1.158" evidence="2 8"/>
<evidence type="ECO:0000256" key="2">
    <source>
        <dbReference type="ARBA" id="ARBA00012023"/>
    </source>
</evidence>
<comment type="function">
    <text evidence="8">Phosphorylates Ins(1,3,4,5,6)P5 at position 2 to form Ins(1,2,3,4,5,6)P6 (InsP6 or phytate).</text>
</comment>
<comment type="caution">
    <text evidence="9">The sequence shown here is derived from an EMBL/GenBank/DDBJ whole genome shotgun (WGS) entry which is preliminary data.</text>
</comment>
<evidence type="ECO:0000256" key="6">
    <source>
        <dbReference type="ARBA" id="ARBA00022777"/>
    </source>
</evidence>
<evidence type="ECO:0000256" key="1">
    <source>
        <dbReference type="ARBA" id="ARBA00001774"/>
    </source>
</evidence>
<protein>
    <recommendedName>
        <fullName evidence="3 8">Inositol-pentakisphosphate 2-kinase</fullName>
        <ecNumber evidence="2 8">2.7.1.158</ecNumber>
    </recommendedName>
</protein>
<proteinExistence type="predicted"/>
<comment type="domain">
    <text evidence="8">The EXKPK motif is conserved in inositol-pentakisphosphate 2-kinases of both family 1 and 2.</text>
</comment>
<reference evidence="9 10" key="1">
    <citation type="submission" date="2021-12" db="EMBL/GenBank/DDBJ databases">
        <title>High titer production of polyol ester of fatty acids by Rhodotorula paludigena BS15 towards product separation-free biomass refinery.</title>
        <authorList>
            <person name="Mano J."/>
            <person name="Ono H."/>
            <person name="Tanaka T."/>
            <person name="Naito K."/>
            <person name="Sushida H."/>
            <person name="Ike M."/>
            <person name="Tokuyasu K."/>
            <person name="Kitaoka M."/>
        </authorList>
    </citation>
    <scope>NUCLEOTIDE SEQUENCE [LARGE SCALE GENOMIC DNA]</scope>
    <source>
        <strain evidence="9 10">BS15</strain>
    </source>
</reference>
<gene>
    <name evidence="9" type="ORF">Rhopal_001305-T1</name>
</gene>
<dbReference type="PANTHER" id="PTHR14456:SF2">
    <property type="entry name" value="INOSITOL-PENTAKISPHOSPHATE 2-KINASE"/>
    <property type="match status" value="1"/>
</dbReference>
<accession>A0AAV5G786</accession>
<dbReference type="GO" id="GO:0032958">
    <property type="term" value="P:inositol phosphate biosynthetic process"/>
    <property type="evidence" value="ECO:0007669"/>
    <property type="project" value="TreeGrafter"/>
</dbReference>
<dbReference type="InterPro" id="IPR043001">
    <property type="entry name" value="IP5_2-K_N_lobe"/>
</dbReference>
<dbReference type="Gene3D" id="3.30.200.110">
    <property type="entry name" value="Inositol-pentakisphosphate 2-kinase, N-lobe"/>
    <property type="match status" value="1"/>
</dbReference>
<evidence type="ECO:0000256" key="3">
    <source>
        <dbReference type="ARBA" id="ARBA00014846"/>
    </source>
</evidence>
<sequence length="453" mass="49591">MPLSSLPPPSSWQYTAEGGANLVLSFAGPSTSPYAGYAMRLRKRKLAEAKANAGEAVHGEVETSFGRDIVAPLLGQEHLVEMREIALERTWLEELATCMRAAVDEVDLNARVGVLVEDLIAGDGVLAIEIKPKWGFLPNPAYLSATKAPTKTSHCRTCMHRFYKRASGAAEQQDGFCPLDLYSGDEGRVRRAVGSLFSSWESSGGAINNLRFFYERKRVSPDELQSAVHPLKYALVACDSSFDGTRARLTDLLVSALFASPILRTLATLQATLDAFDIEGLVSLIQSCDTAMRSSPANDDLERNLASFAGAQPSLSDWRAFLARRLPLLSRAAQCTSLAERHALRDDMAGSLRRASEEAGSARGAVLAYLLSATLKDCSLIVRIPLGAREPGAEKDVVGEGAEVQIMAIDLDPKPIQRLGKYWRMDGEIVECWRERLERMTDAERAEVRRCVE</sequence>
<organism evidence="9 10">
    <name type="scientific">Rhodotorula paludigena</name>
    <dbReference type="NCBI Taxonomy" id="86838"/>
    <lineage>
        <taxon>Eukaryota</taxon>
        <taxon>Fungi</taxon>
        <taxon>Dikarya</taxon>
        <taxon>Basidiomycota</taxon>
        <taxon>Pucciniomycotina</taxon>
        <taxon>Microbotryomycetes</taxon>
        <taxon>Sporidiobolales</taxon>
        <taxon>Sporidiobolaceae</taxon>
        <taxon>Rhodotorula</taxon>
    </lineage>
</organism>
<dbReference type="EMBL" id="BQKY01000003">
    <property type="protein sequence ID" value="GJN88340.1"/>
    <property type="molecule type" value="Genomic_DNA"/>
</dbReference>
<dbReference type="Pfam" id="PF06090">
    <property type="entry name" value="Ins_P5_2-kin"/>
    <property type="match status" value="1"/>
</dbReference>
<evidence type="ECO:0000256" key="4">
    <source>
        <dbReference type="ARBA" id="ARBA00022679"/>
    </source>
</evidence>
<keyword evidence="4 8" id="KW-0808">Transferase</keyword>
<dbReference type="InterPro" id="IPR009286">
    <property type="entry name" value="Ins_P5_2-kin"/>
</dbReference>
<keyword evidence="5 8" id="KW-0547">Nucleotide-binding</keyword>
<evidence type="ECO:0000256" key="5">
    <source>
        <dbReference type="ARBA" id="ARBA00022741"/>
    </source>
</evidence>
<evidence type="ECO:0000313" key="10">
    <source>
        <dbReference type="Proteomes" id="UP001342314"/>
    </source>
</evidence>
<keyword evidence="6 8" id="KW-0418">Kinase</keyword>
<dbReference type="GO" id="GO:0005634">
    <property type="term" value="C:nucleus"/>
    <property type="evidence" value="ECO:0007669"/>
    <property type="project" value="TreeGrafter"/>
</dbReference>
<evidence type="ECO:0000313" key="9">
    <source>
        <dbReference type="EMBL" id="GJN88340.1"/>
    </source>
</evidence>
<dbReference type="AlphaFoldDB" id="A0AAV5G786"/>
<evidence type="ECO:0000256" key="8">
    <source>
        <dbReference type="RuleBase" id="RU364126"/>
    </source>
</evidence>
<keyword evidence="7 8" id="KW-0067">ATP-binding</keyword>